<reference evidence="2" key="1">
    <citation type="submission" date="2022-04" db="EMBL/GenBank/DDBJ databases">
        <title>Roseibium sp. CAU 1639 isolated from mud.</title>
        <authorList>
            <person name="Kim W."/>
        </authorList>
    </citation>
    <scope>NUCLEOTIDE SEQUENCE</scope>
    <source>
        <strain evidence="2">CAU 1639</strain>
    </source>
</reference>
<feature type="transmembrane region" description="Helical" evidence="1">
    <location>
        <begin position="273"/>
        <end position="293"/>
    </location>
</feature>
<dbReference type="RefSeq" id="WP_248159425.1">
    <property type="nucleotide sequence ID" value="NZ_JALNMJ010000029.1"/>
</dbReference>
<keyword evidence="1" id="KW-1133">Transmembrane helix</keyword>
<accession>A0ABT0H1V8</accession>
<dbReference type="Gene3D" id="1.20.1530.20">
    <property type="match status" value="1"/>
</dbReference>
<feature type="transmembrane region" description="Helical" evidence="1">
    <location>
        <begin position="131"/>
        <end position="151"/>
    </location>
</feature>
<feature type="transmembrane region" description="Helical" evidence="1">
    <location>
        <begin position="102"/>
        <end position="124"/>
    </location>
</feature>
<dbReference type="Proteomes" id="UP001431221">
    <property type="component" value="Unassembled WGS sequence"/>
</dbReference>
<keyword evidence="1" id="KW-0472">Membrane</keyword>
<comment type="caution">
    <text evidence="2">The sequence shown here is derived from an EMBL/GenBank/DDBJ whole genome shotgun (WGS) entry which is preliminary data.</text>
</comment>
<feature type="transmembrane region" description="Helical" evidence="1">
    <location>
        <begin position="229"/>
        <end position="252"/>
    </location>
</feature>
<keyword evidence="1" id="KW-0812">Transmembrane</keyword>
<feature type="transmembrane region" description="Helical" evidence="1">
    <location>
        <begin position="12"/>
        <end position="33"/>
    </location>
</feature>
<feature type="transmembrane region" description="Helical" evidence="1">
    <location>
        <begin position="68"/>
        <end position="90"/>
    </location>
</feature>
<feature type="transmembrane region" description="Helical" evidence="1">
    <location>
        <begin position="205"/>
        <end position="223"/>
    </location>
</feature>
<proteinExistence type="predicted"/>
<organism evidence="2 3">
    <name type="scientific">Roseibium sediminicola</name>
    <dbReference type="NCBI Taxonomy" id="2933272"/>
    <lineage>
        <taxon>Bacteria</taxon>
        <taxon>Pseudomonadati</taxon>
        <taxon>Pseudomonadota</taxon>
        <taxon>Alphaproteobacteria</taxon>
        <taxon>Hyphomicrobiales</taxon>
        <taxon>Stappiaceae</taxon>
        <taxon>Roseibium</taxon>
    </lineage>
</organism>
<evidence type="ECO:0000313" key="2">
    <source>
        <dbReference type="EMBL" id="MCK7615659.1"/>
    </source>
</evidence>
<evidence type="ECO:0000313" key="3">
    <source>
        <dbReference type="Proteomes" id="UP001431221"/>
    </source>
</evidence>
<name>A0ABT0H1V8_9HYPH</name>
<feature type="transmembrane region" description="Helical" evidence="1">
    <location>
        <begin position="163"/>
        <end position="184"/>
    </location>
</feature>
<keyword evidence="3" id="KW-1185">Reference proteome</keyword>
<protein>
    <submittedName>
        <fullName evidence="2">Sodium:proton symporter</fullName>
    </submittedName>
</protein>
<evidence type="ECO:0000256" key="1">
    <source>
        <dbReference type="SAM" id="Phobius"/>
    </source>
</evidence>
<gene>
    <name evidence="2" type="ORF">M0H32_26145</name>
</gene>
<dbReference type="InterPro" id="IPR038770">
    <property type="entry name" value="Na+/solute_symporter_sf"/>
</dbReference>
<feature type="transmembrane region" description="Helical" evidence="1">
    <location>
        <begin position="39"/>
        <end position="56"/>
    </location>
</feature>
<sequence length="321" mass="33900">MIRRIGAGLAWIGRHGTAALAVSIFIGMALPALSATLRPYLALAVFSLLTLAFLRVDQQAIRMRLRRPALLIAALMWMMLGAPLLTYFGITLYGPENLGPDLVLALYIATAAPPVMAAPAFIYLLGLDGTLSLALSVAALIVTPLTAPFIGELMLGASLPLSVGGLAAQLSLLLVGAFAVSFALRRLAGRERLARSSHHISGLNVLLLLVFAIAAMDGVAASFADKPVFTLGLTALTFALALVQILLSLVLFSPATREDAYAIAHTCGTRNMGLMVAAFGGTLPELTWLWFAVGQFPIYMLPLLVKPFVRIYCGPNAGSVT</sequence>
<dbReference type="EMBL" id="JALNMJ010000029">
    <property type="protein sequence ID" value="MCK7615659.1"/>
    <property type="molecule type" value="Genomic_DNA"/>
</dbReference>